<dbReference type="AlphaFoldDB" id="A0A1Y2CFW6"/>
<dbReference type="GO" id="GO:0005524">
    <property type="term" value="F:ATP binding"/>
    <property type="evidence" value="ECO:0007669"/>
    <property type="project" value="UniProtKB-KW"/>
</dbReference>
<evidence type="ECO:0000256" key="4">
    <source>
        <dbReference type="ARBA" id="ARBA00022679"/>
    </source>
</evidence>
<feature type="domain" description="Nucleoside diphosphate kinase-like" evidence="14">
    <location>
        <begin position="349"/>
        <end position="561"/>
    </location>
</feature>
<evidence type="ECO:0000256" key="13">
    <source>
        <dbReference type="SAM" id="MobiDB-lite"/>
    </source>
</evidence>
<keyword evidence="6" id="KW-0547">Nucleotide-binding</keyword>
<feature type="region of interest" description="Disordered" evidence="13">
    <location>
        <begin position="136"/>
        <end position="168"/>
    </location>
</feature>
<keyword evidence="7 15" id="KW-0418">Kinase</keyword>
<reference evidence="15 16" key="1">
    <citation type="submission" date="2016-07" db="EMBL/GenBank/DDBJ databases">
        <title>Pervasive Adenine N6-methylation of Active Genes in Fungi.</title>
        <authorList>
            <consortium name="DOE Joint Genome Institute"/>
            <person name="Mondo S.J."/>
            <person name="Dannebaum R.O."/>
            <person name="Kuo R.C."/>
            <person name="Labutti K."/>
            <person name="Haridas S."/>
            <person name="Kuo A."/>
            <person name="Salamov A."/>
            <person name="Ahrendt S.R."/>
            <person name="Lipzen A."/>
            <person name="Sullivan W."/>
            <person name="Andreopoulos W.B."/>
            <person name="Clum A."/>
            <person name="Lindquist E."/>
            <person name="Daum C."/>
            <person name="Ramamoorthy G.K."/>
            <person name="Gryganskyi A."/>
            <person name="Culley D."/>
            <person name="Magnuson J.K."/>
            <person name="James T.Y."/>
            <person name="O'Malley M.A."/>
            <person name="Stajich J.E."/>
            <person name="Spatafora J.W."/>
            <person name="Visel A."/>
            <person name="Grigoriev I.V."/>
        </authorList>
    </citation>
    <scope>NUCLEOTIDE SEQUENCE [LARGE SCALE GENOMIC DNA]</scope>
    <source>
        <strain evidence="15 16">JEL800</strain>
    </source>
</reference>
<evidence type="ECO:0000313" key="15">
    <source>
        <dbReference type="EMBL" id="ORY45929.1"/>
    </source>
</evidence>
<keyword evidence="16" id="KW-1185">Reference proteome</keyword>
<dbReference type="Proteomes" id="UP000193642">
    <property type="component" value="Unassembled WGS sequence"/>
</dbReference>
<dbReference type="Gene3D" id="3.30.70.141">
    <property type="entry name" value="Nucleoside diphosphate kinase-like domain"/>
    <property type="match status" value="4"/>
</dbReference>
<dbReference type="Pfam" id="PF00334">
    <property type="entry name" value="NDK"/>
    <property type="match status" value="4"/>
</dbReference>
<dbReference type="GO" id="GO:0006228">
    <property type="term" value="P:UTP biosynthetic process"/>
    <property type="evidence" value="ECO:0007669"/>
    <property type="project" value="InterPro"/>
</dbReference>
<feature type="domain" description="Nucleoside diphosphate kinase-like" evidence="14">
    <location>
        <begin position="564"/>
        <end position="686"/>
    </location>
</feature>
<evidence type="ECO:0000256" key="1">
    <source>
        <dbReference type="ARBA" id="ARBA00008142"/>
    </source>
</evidence>
<dbReference type="InterPro" id="IPR023005">
    <property type="entry name" value="Nucleoside_diP_kinase_AS"/>
</dbReference>
<dbReference type="InterPro" id="IPR036850">
    <property type="entry name" value="NDK-like_dom_sf"/>
</dbReference>
<sequence>MSKKNELTTFTVVKTDEEFLTQVTKPGLRAKFAGPCEPIAPILKRIKVENGDKIGFLQCESDQISCLEGFRDQSCPCFVFIINRILVRIIRGANAPQIEKTIKDHIELEDNGQPHNLVDLDDLSGPIVAFIAPAQSTIQPESEHETEPERDAEQSAETDENGDPQVMTVPLKGSRRVSIVLNDQIDADVNALLQAPLTEDGPVENTLAMLKPDAMYPIWLTADQAEELYKESVSMDYFERLVEYMSCAPVLAIELSDPMHTGLERVGWAKDPRDAKKDSPNRCGMYGQDRLINSFHASDGPVSAERELAFLFTSPPETFLSMPFEQPTAEPKGSNYNGYPKDSGGYKAHAMLKVDSIISKIVARGIQITKREEAMLSVERAQELSVEFLETPAFEESVQTLTSGPLLLLTLKAENVIEAWLEMLGPSDPETAKTLFPHKLEYGSIFKTPIGSRRASQAGSRNLLASESVRSSVVQLEKERHRLKSAAVSMYARVWVSARCIKAWRNLMGPTSSKKAREEAPNSIRALFGTDILHNACHGSDSPSSAAHEIGFFFGSEVSSKPVIQRTMALIKPDAYPTHKNDIVARIIKMEEFYKDHAGKPFFEELTTWMSSAPIYGLVLERPAAIIEWRNLMGHTNSNIAREVAPYTIRAHYGTDGSHNAVHGSDSPENAAREIMAVFGNWEAEEEAARQAAIEQERLPEAADVTEPIPEDDATKVPQEPKTPRPPSSGNPNPRSKSTIKKSPSKPALKSKSPSTVNVGGLAQPQHLRPT</sequence>
<dbReference type="SMART" id="SM00562">
    <property type="entry name" value="NDK"/>
    <property type="match status" value="3"/>
</dbReference>
<feature type="region of interest" description="Disordered" evidence="13">
    <location>
        <begin position="699"/>
        <end position="771"/>
    </location>
</feature>
<comment type="similarity">
    <text evidence="1 11 12">Belongs to the NDK family.</text>
</comment>
<feature type="compositionally biased region" description="Basic and acidic residues" evidence="13">
    <location>
        <begin position="141"/>
        <end position="153"/>
    </location>
</feature>
<evidence type="ECO:0000313" key="16">
    <source>
        <dbReference type="Proteomes" id="UP000193642"/>
    </source>
</evidence>
<keyword evidence="3" id="KW-0963">Cytoplasm</keyword>
<accession>A0A1Y2CFW6</accession>
<dbReference type="EMBL" id="MCGO01000018">
    <property type="protein sequence ID" value="ORY45929.1"/>
    <property type="molecule type" value="Genomic_DNA"/>
</dbReference>
<evidence type="ECO:0000256" key="3">
    <source>
        <dbReference type="ARBA" id="ARBA00022490"/>
    </source>
</evidence>
<dbReference type="InterPro" id="IPR001564">
    <property type="entry name" value="Nucleoside_diP_kinase"/>
</dbReference>
<evidence type="ECO:0000256" key="11">
    <source>
        <dbReference type="PROSITE-ProRule" id="PRU00706"/>
    </source>
</evidence>
<dbReference type="SUPFAM" id="SSF52833">
    <property type="entry name" value="Thioredoxin-like"/>
    <property type="match status" value="1"/>
</dbReference>
<protein>
    <recommendedName>
        <fullName evidence="2">Nucleoside diphosphate kinase</fullName>
    </recommendedName>
</protein>
<keyword evidence="10" id="KW-0546">Nucleotide metabolism</keyword>
<feature type="active site" description="Pros-phosphohistidine intermediate" evidence="11">
    <location>
        <position position="538"/>
    </location>
</feature>
<gene>
    <name evidence="15" type="ORF">BCR33DRAFT_784053</name>
</gene>
<dbReference type="GO" id="GO:0046872">
    <property type="term" value="F:metal ion binding"/>
    <property type="evidence" value="ECO:0007669"/>
    <property type="project" value="UniProtKB-KW"/>
</dbReference>
<dbReference type="PANTHER" id="PTHR46161:SF3">
    <property type="entry name" value="NUCLEOSIDE DIPHOSPHATE KINASE DDB_G0292928-RELATED"/>
    <property type="match status" value="1"/>
</dbReference>
<evidence type="ECO:0000256" key="5">
    <source>
        <dbReference type="ARBA" id="ARBA00022723"/>
    </source>
</evidence>
<feature type="binding site" evidence="11">
    <location>
        <position position="630"/>
    </location>
    <ligand>
        <name>ATP</name>
        <dbReference type="ChEBI" id="CHEBI:30616"/>
    </ligand>
</feature>
<dbReference type="PROSITE" id="PS00469">
    <property type="entry name" value="NDPK"/>
    <property type="match status" value="3"/>
</dbReference>
<dbReference type="PANTHER" id="PTHR46161">
    <property type="entry name" value="NUCLEOSIDE DIPHOSPHATE KINASE"/>
    <property type="match status" value="1"/>
</dbReference>
<feature type="binding site" evidence="11">
    <location>
        <position position="650"/>
    </location>
    <ligand>
        <name>ATP</name>
        <dbReference type="ChEBI" id="CHEBI:30616"/>
    </ligand>
</feature>
<feature type="compositionally biased region" description="Low complexity" evidence="13">
    <location>
        <begin position="745"/>
        <end position="755"/>
    </location>
</feature>
<evidence type="ECO:0000256" key="8">
    <source>
        <dbReference type="ARBA" id="ARBA00022840"/>
    </source>
</evidence>
<evidence type="ECO:0000256" key="7">
    <source>
        <dbReference type="ARBA" id="ARBA00022777"/>
    </source>
</evidence>
<dbReference type="InterPro" id="IPR036249">
    <property type="entry name" value="Thioredoxin-like_sf"/>
</dbReference>
<keyword evidence="5" id="KW-0479">Metal-binding</keyword>
<evidence type="ECO:0000256" key="10">
    <source>
        <dbReference type="ARBA" id="ARBA00023080"/>
    </source>
</evidence>
<feature type="binding site" evidence="11">
    <location>
        <position position="636"/>
    </location>
    <ligand>
        <name>ATP</name>
        <dbReference type="ChEBI" id="CHEBI:30616"/>
    </ligand>
</feature>
<evidence type="ECO:0000259" key="14">
    <source>
        <dbReference type="SMART" id="SM00562"/>
    </source>
</evidence>
<evidence type="ECO:0000256" key="12">
    <source>
        <dbReference type="RuleBase" id="RU004011"/>
    </source>
</evidence>
<evidence type="ECO:0000256" key="2">
    <source>
        <dbReference type="ARBA" id="ARBA00017632"/>
    </source>
</evidence>
<keyword evidence="8" id="KW-0067">ATP-binding</keyword>
<dbReference type="PROSITE" id="PS51374">
    <property type="entry name" value="NDPK_LIKE"/>
    <property type="match status" value="2"/>
</dbReference>
<feature type="binding site" evidence="11">
    <location>
        <position position="660"/>
    </location>
    <ligand>
        <name>ATP</name>
        <dbReference type="ChEBI" id="CHEBI:30616"/>
    </ligand>
</feature>
<feature type="active site" description="Pros-phosphohistidine intermediate" evidence="11">
    <location>
        <position position="663"/>
    </location>
</feature>
<feature type="binding site" evidence="11">
    <location>
        <position position="602"/>
    </location>
    <ligand>
        <name>ATP</name>
        <dbReference type="ChEBI" id="CHEBI:30616"/>
    </ligand>
</feature>
<organism evidence="15 16">
    <name type="scientific">Rhizoclosmatium globosum</name>
    <dbReference type="NCBI Taxonomy" id="329046"/>
    <lineage>
        <taxon>Eukaryota</taxon>
        <taxon>Fungi</taxon>
        <taxon>Fungi incertae sedis</taxon>
        <taxon>Chytridiomycota</taxon>
        <taxon>Chytridiomycota incertae sedis</taxon>
        <taxon>Chytridiomycetes</taxon>
        <taxon>Chytridiales</taxon>
        <taxon>Chytriomycetaceae</taxon>
        <taxon>Rhizoclosmatium</taxon>
    </lineage>
</organism>
<feature type="binding site" evidence="11">
    <location>
        <position position="572"/>
    </location>
    <ligand>
        <name>ATP</name>
        <dbReference type="ChEBI" id="CHEBI:30616"/>
    </ligand>
</feature>
<dbReference type="GO" id="GO:0004550">
    <property type="term" value="F:nucleoside diphosphate kinase activity"/>
    <property type="evidence" value="ECO:0007669"/>
    <property type="project" value="InterPro"/>
</dbReference>
<comment type="caution">
    <text evidence="11">Lacks conserved residue(s) required for the propagation of feature annotation.</text>
</comment>
<dbReference type="STRING" id="329046.A0A1Y2CFW6"/>
<comment type="caution">
    <text evidence="15">The sequence shown here is derived from an EMBL/GenBank/DDBJ whole genome shotgun (WGS) entry which is preliminary data.</text>
</comment>
<keyword evidence="9" id="KW-0460">Magnesium</keyword>
<feature type="domain" description="Nucleoside diphosphate kinase-like" evidence="14">
    <location>
        <begin position="203"/>
        <end position="321"/>
    </location>
</feature>
<dbReference type="PRINTS" id="PR01243">
    <property type="entry name" value="NUCDPKINASE"/>
</dbReference>
<evidence type="ECO:0000256" key="9">
    <source>
        <dbReference type="ARBA" id="ARBA00022842"/>
    </source>
</evidence>
<dbReference type="SUPFAM" id="SSF54919">
    <property type="entry name" value="Nucleoside diphosphate kinase, NDK"/>
    <property type="match status" value="4"/>
</dbReference>
<dbReference type="InterPro" id="IPR034907">
    <property type="entry name" value="NDK-like_dom"/>
</dbReference>
<proteinExistence type="inferred from homology"/>
<name>A0A1Y2CFW6_9FUNG</name>
<dbReference type="GO" id="GO:0006241">
    <property type="term" value="P:CTP biosynthetic process"/>
    <property type="evidence" value="ECO:0007669"/>
    <property type="project" value="InterPro"/>
</dbReference>
<dbReference type="GO" id="GO:0006183">
    <property type="term" value="P:GTP biosynthetic process"/>
    <property type="evidence" value="ECO:0007669"/>
    <property type="project" value="InterPro"/>
</dbReference>
<dbReference type="OrthoDB" id="2162449at2759"/>
<keyword evidence="4" id="KW-0808">Transferase</keyword>
<evidence type="ECO:0000256" key="6">
    <source>
        <dbReference type="ARBA" id="ARBA00022741"/>
    </source>
</evidence>